<dbReference type="SUPFAM" id="SSF54506">
    <property type="entry name" value="Diaminopimelate epimerase-like"/>
    <property type="match status" value="1"/>
</dbReference>
<dbReference type="Gene3D" id="3.10.310.10">
    <property type="entry name" value="Diaminopimelate Epimerase, Chain A, domain 1"/>
    <property type="match status" value="2"/>
</dbReference>
<dbReference type="Proteomes" id="UP001231616">
    <property type="component" value="Unassembled WGS sequence"/>
</dbReference>
<dbReference type="RefSeq" id="WP_305892653.1">
    <property type="nucleotide sequence ID" value="NZ_JAUZVZ010000004.1"/>
</dbReference>
<evidence type="ECO:0000256" key="2">
    <source>
        <dbReference type="ARBA" id="ARBA00023235"/>
    </source>
</evidence>
<evidence type="ECO:0000313" key="4">
    <source>
        <dbReference type="Proteomes" id="UP001231616"/>
    </source>
</evidence>
<dbReference type="EMBL" id="JAUZVZ010000004">
    <property type="protein sequence ID" value="MDP4535360.1"/>
    <property type="molecule type" value="Genomic_DNA"/>
</dbReference>
<evidence type="ECO:0000313" key="3">
    <source>
        <dbReference type="EMBL" id="MDP4535360.1"/>
    </source>
</evidence>
<keyword evidence="2" id="KW-0413">Isomerase</keyword>
<protein>
    <submittedName>
        <fullName evidence="3">PhzF family phenazine biosynthesis protein</fullName>
    </submittedName>
</protein>
<dbReference type="PIRSF" id="PIRSF016184">
    <property type="entry name" value="PhzC_PhzF"/>
    <property type="match status" value="1"/>
</dbReference>
<organism evidence="3 4">
    <name type="scientific">Alkalimonas collagenimarina</name>
    <dbReference type="NCBI Taxonomy" id="400390"/>
    <lineage>
        <taxon>Bacteria</taxon>
        <taxon>Pseudomonadati</taxon>
        <taxon>Pseudomonadota</taxon>
        <taxon>Gammaproteobacteria</taxon>
        <taxon>Alkalimonas</taxon>
    </lineage>
</organism>
<gene>
    <name evidence="3" type="ORF">Q3O60_04055</name>
</gene>
<evidence type="ECO:0000256" key="1">
    <source>
        <dbReference type="ARBA" id="ARBA00008270"/>
    </source>
</evidence>
<sequence>MNASIYDVFCNNAADKPASGNPCAVVVLEHWLSDAELLAMAQQLAQPVTSFVVSNTDGHFVRWFTVVAEINLCGHGSLAAGAALLSRFQRNEVLLQSSHGNVVITEQTGCYQIRLPTWQAQPCSITPFLKALGLAPVDVFSTRDLVVVLGSGQAVRDFQPDLALIEQMNDFHALILTAQSAAGEYVLRYFTPKSGIAEDVATGSAQCSLAPYWFDKLGKTSLQAHQLSSAGGFFKIEKESAEAILIRALVKERV</sequence>
<name>A0ABT9GXF1_9GAMM</name>
<dbReference type="InterPro" id="IPR003719">
    <property type="entry name" value="Phenazine_PhzF-like"/>
</dbReference>
<dbReference type="PANTHER" id="PTHR13774:SF17">
    <property type="entry name" value="PHENAZINE BIOSYNTHESIS-LIKE DOMAIN-CONTAINING PROTEIN"/>
    <property type="match status" value="1"/>
</dbReference>
<comment type="caution">
    <text evidence="3">The sequence shown here is derived from an EMBL/GenBank/DDBJ whole genome shotgun (WGS) entry which is preliminary data.</text>
</comment>
<comment type="similarity">
    <text evidence="1">Belongs to the PhzF family.</text>
</comment>
<accession>A0ABT9GXF1</accession>
<keyword evidence="4" id="KW-1185">Reference proteome</keyword>
<proteinExistence type="inferred from homology"/>
<dbReference type="PANTHER" id="PTHR13774">
    <property type="entry name" value="PHENAZINE BIOSYNTHESIS PROTEIN"/>
    <property type="match status" value="1"/>
</dbReference>
<dbReference type="Pfam" id="PF02567">
    <property type="entry name" value="PhzC-PhzF"/>
    <property type="match status" value="1"/>
</dbReference>
<reference evidence="3 4" key="1">
    <citation type="submission" date="2023-08" db="EMBL/GenBank/DDBJ databases">
        <authorList>
            <person name="Joshi A."/>
            <person name="Thite S."/>
        </authorList>
    </citation>
    <scope>NUCLEOTIDE SEQUENCE [LARGE SCALE GENOMIC DNA]</scope>
    <source>
        <strain evidence="3 4">AC40</strain>
    </source>
</reference>